<evidence type="ECO:0000259" key="4">
    <source>
        <dbReference type="PROSITE" id="PS50987"/>
    </source>
</evidence>
<feature type="domain" description="HTH arsR-type" evidence="4">
    <location>
        <begin position="1"/>
        <end position="96"/>
    </location>
</feature>
<dbReference type="NCBIfam" id="NF033788">
    <property type="entry name" value="HTH_metalloreg"/>
    <property type="match status" value="1"/>
</dbReference>
<dbReference type="RefSeq" id="WP_068725096.1">
    <property type="nucleotide sequence ID" value="NZ_LSKU01000001.1"/>
</dbReference>
<evidence type="ECO:0000313" key="5">
    <source>
        <dbReference type="EMBL" id="KXG43954.1"/>
    </source>
</evidence>
<dbReference type="GO" id="GO:0003700">
    <property type="term" value="F:DNA-binding transcription factor activity"/>
    <property type="evidence" value="ECO:0007669"/>
    <property type="project" value="InterPro"/>
</dbReference>
<sequence length="189" mass="22465">MQLDRLVNFHKVLADPTRIRILVLLAKEPLHGQALAGKLGVKPPTITHHMMKLREVGLIYERRDKNTIYFYLDEKTLRRKAESIIKVVFSHELSDQLGGEDMEEETEREKMKKEKLEKQKVEVIKNFFTPNGKLKNIPSQRKKKLFVLEYMIKELEQGKKYSEKEINEHIKQFHEDFATIRREFIVNSF</sequence>
<comment type="caution">
    <text evidence="5">The sequence shown here is derived from an EMBL/GenBank/DDBJ whole genome shotgun (WGS) entry which is preliminary data.</text>
</comment>
<name>A0A135L4L3_9BACI</name>
<feature type="non-terminal residue" evidence="5">
    <location>
        <position position="189"/>
    </location>
</feature>
<dbReference type="AlphaFoldDB" id="A0A135L4L3"/>
<reference evidence="5 6" key="1">
    <citation type="submission" date="2016-02" db="EMBL/GenBank/DDBJ databases">
        <title>Draft Genome for Tepidibacillus decaturensis nov. sp. Strain Z9, an Anaerobic, Moderately Thermophilic and Heterotrophic Bacterium from Deep Subsurface of the Illinois Basin, USA.</title>
        <authorList>
            <person name="Dong Y."/>
            <person name="Chang J.Y."/>
            <person name="Sanford R."/>
            <person name="Fouke B.W."/>
        </authorList>
    </citation>
    <scope>NUCLEOTIDE SEQUENCE [LARGE SCALE GENOMIC DNA]</scope>
    <source>
        <strain evidence="5 6">Z9</strain>
    </source>
</reference>
<keyword evidence="2" id="KW-0238">DNA-binding</keyword>
<dbReference type="SUPFAM" id="SSF46785">
    <property type="entry name" value="Winged helix' DNA-binding domain"/>
    <property type="match status" value="1"/>
</dbReference>
<dbReference type="Gene3D" id="1.10.10.10">
    <property type="entry name" value="Winged helix-like DNA-binding domain superfamily/Winged helix DNA-binding domain"/>
    <property type="match status" value="1"/>
</dbReference>
<evidence type="ECO:0000256" key="1">
    <source>
        <dbReference type="ARBA" id="ARBA00023015"/>
    </source>
</evidence>
<dbReference type="InterPro" id="IPR036388">
    <property type="entry name" value="WH-like_DNA-bd_sf"/>
</dbReference>
<dbReference type="Proteomes" id="UP000070352">
    <property type="component" value="Unassembled WGS sequence"/>
</dbReference>
<evidence type="ECO:0000256" key="3">
    <source>
        <dbReference type="ARBA" id="ARBA00023163"/>
    </source>
</evidence>
<dbReference type="InterPro" id="IPR051081">
    <property type="entry name" value="HTH_MetalResp_TranReg"/>
</dbReference>
<gene>
    <name evidence="5" type="ORF">U473_07990</name>
</gene>
<evidence type="ECO:0000256" key="2">
    <source>
        <dbReference type="ARBA" id="ARBA00023125"/>
    </source>
</evidence>
<dbReference type="PANTHER" id="PTHR33154">
    <property type="entry name" value="TRANSCRIPTIONAL REGULATOR, ARSR FAMILY"/>
    <property type="match status" value="1"/>
</dbReference>
<dbReference type="CDD" id="cd00090">
    <property type="entry name" value="HTH_ARSR"/>
    <property type="match status" value="1"/>
</dbReference>
<dbReference type="InterPro" id="IPR011991">
    <property type="entry name" value="ArsR-like_HTH"/>
</dbReference>
<dbReference type="PANTHER" id="PTHR33154:SF33">
    <property type="entry name" value="TRANSCRIPTIONAL REPRESSOR SDPR"/>
    <property type="match status" value="1"/>
</dbReference>
<dbReference type="STRING" id="1413211.U473_07990"/>
<dbReference type="GO" id="GO:0003677">
    <property type="term" value="F:DNA binding"/>
    <property type="evidence" value="ECO:0007669"/>
    <property type="project" value="UniProtKB-KW"/>
</dbReference>
<dbReference type="SMART" id="SM00418">
    <property type="entry name" value="HTH_ARSR"/>
    <property type="match status" value="1"/>
</dbReference>
<dbReference type="InterPro" id="IPR018656">
    <property type="entry name" value="DUF2087"/>
</dbReference>
<accession>A0A135L4L3</accession>
<dbReference type="EMBL" id="LSKU01000001">
    <property type="protein sequence ID" value="KXG43954.1"/>
    <property type="molecule type" value="Genomic_DNA"/>
</dbReference>
<dbReference type="InterPro" id="IPR036390">
    <property type="entry name" value="WH_DNA-bd_sf"/>
</dbReference>
<organism evidence="5 6">
    <name type="scientific">Tepidibacillus decaturensis</name>
    <dbReference type="NCBI Taxonomy" id="1413211"/>
    <lineage>
        <taxon>Bacteria</taxon>
        <taxon>Bacillati</taxon>
        <taxon>Bacillota</taxon>
        <taxon>Bacilli</taxon>
        <taxon>Bacillales</taxon>
        <taxon>Bacillaceae</taxon>
        <taxon>Tepidibacillus</taxon>
    </lineage>
</organism>
<dbReference type="Pfam" id="PF09860">
    <property type="entry name" value="DUF2087"/>
    <property type="match status" value="1"/>
</dbReference>
<keyword evidence="3" id="KW-0804">Transcription</keyword>
<dbReference type="PRINTS" id="PR00778">
    <property type="entry name" value="HTHARSR"/>
</dbReference>
<dbReference type="Pfam" id="PF01022">
    <property type="entry name" value="HTH_5"/>
    <property type="match status" value="1"/>
</dbReference>
<keyword evidence="6" id="KW-1185">Reference proteome</keyword>
<keyword evidence="1" id="KW-0805">Transcription regulation</keyword>
<proteinExistence type="predicted"/>
<evidence type="ECO:0000313" key="6">
    <source>
        <dbReference type="Proteomes" id="UP000070352"/>
    </source>
</evidence>
<dbReference type="PROSITE" id="PS50987">
    <property type="entry name" value="HTH_ARSR_2"/>
    <property type="match status" value="1"/>
</dbReference>
<dbReference type="OrthoDB" id="529288at2"/>
<protein>
    <submittedName>
        <fullName evidence="5">ArsR family transcriptional regulator</fullName>
    </submittedName>
</protein>
<dbReference type="InterPro" id="IPR001845">
    <property type="entry name" value="HTH_ArsR_DNA-bd_dom"/>
</dbReference>